<proteinExistence type="predicted"/>
<sequence length="155" mass="17212">MNTVLYINPVGVVGETRAFSKAEIADLVSDYGLESLSSGDRQFDFWFTPTTRRCQRRVNRSATELLLAATGFTAKNVPLLRGGVVVATHDTDGDLDGLSWEQLDQLTAISRTLAQRDLRVLDRRCNRADAALRRRSATPAAVSAQTVEQRRPVRH</sequence>
<protein>
    <submittedName>
        <fullName evidence="3">Uncharacterized protein</fullName>
    </submittedName>
</protein>
<reference evidence="2" key="3">
    <citation type="submission" date="2020-02" db="EMBL/GenBank/DDBJ databases">
        <authorList>
            <person name="Matsumoto Y."/>
            <person name="Motooka D."/>
            <person name="Nakamura S."/>
        </authorList>
    </citation>
    <scope>NUCLEOTIDE SEQUENCE</scope>
    <source>
        <strain evidence="2">JCM 12405</strain>
    </source>
</reference>
<evidence type="ECO:0000313" key="4">
    <source>
        <dbReference type="Proteomes" id="UP000193564"/>
    </source>
</evidence>
<dbReference type="RefSeq" id="WP_085191415.1">
    <property type="nucleotide sequence ID" value="NZ_AP022605.1"/>
</dbReference>
<dbReference type="Proteomes" id="UP000193564">
    <property type="component" value="Unassembled WGS sequence"/>
</dbReference>
<keyword evidence="4" id="KW-1185">Reference proteome</keyword>
<name>A0A1X1T6Y1_9MYCO</name>
<dbReference type="STRING" id="126673.AWC01_12465"/>
<reference evidence="2 5" key="2">
    <citation type="journal article" date="2019" name="Emerg. Microbes Infect.">
        <title>Comprehensive subspecies identification of 175 nontuberculous mycobacteria species based on 7547 genomic profiles.</title>
        <authorList>
            <person name="Matsumoto Y."/>
            <person name="Kinjo T."/>
            <person name="Motooka D."/>
            <person name="Nabeya D."/>
            <person name="Jung N."/>
            <person name="Uechi K."/>
            <person name="Horii T."/>
            <person name="Iida T."/>
            <person name="Fujita J."/>
            <person name="Nakamura S."/>
        </authorList>
    </citation>
    <scope>NUCLEOTIDE SEQUENCE [LARGE SCALE GENOMIC DNA]</scope>
    <source>
        <strain evidence="2 5">JCM 12405</strain>
    </source>
</reference>
<dbReference type="KEGG" id="mdr:MDOR_25100"/>
<feature type="region of interest" description="Disordered" evidence="1">
    <location>
        <begin position="135"/>
        <end position="155"/>
    </location>
</feature>
<organism evidence="3 4">
    <name type="scientific">Mycolicibacterium doricum</name>
    <dbReference type="NCBI Taxonomy" id="126673"/>
    <lineage>
        <taxon>Bacteria</taxon>
        <taxon>Bacillati</taxon>
        <taxon>Actinomycetota</taxon>
        <taxon>Actinomycetes</taxon>
        <taxon>Mycobacteriales</taxon>
        <taxon>Mycobacteriaceae</taxon>
        <taxon>Mycolicibacterium</taxon>
    </lineage>
</organism>
<evidence type="ECO:0000313" key="5">
    <source>
        <dbReference type="Proteomes" id="UP000467201"/>
    </source>
</evidence>
<dbReference type="EMBL" id="LQOS01000030">
    <property type="protein sequence ID" value="ORV40341.1"/>
    <property type="molecule type" value="Genomic_DNA"/>
</dbReference>
<reference evidence="3 4" key="1">
    <citation type="submission" date="2016-01" db="EMBL/GenBank/DDBJ databases">
        <title>The new phylogeny of the genus Mycobacterium.</title>
        <authorList>
            <person name="Tarcisio F."/>
            <person name="Conor M."/>
            <person name="Antonella G."/>
            <person name="Elisabetta G."/>
            <person name="Giulia F.S."/>
            <person name="Sara T."/>
            <person name="Anna F."/>
            <person name="Clotilde B."/>
            <person name="Roberto B."/>
            <person name="Veronica D.S."/>
            <person name="Fabio R."/>
            <person name="Monica P."/>
            <person name="Olivier J."/>
            <person name="Enrico T."/>
            <person name="Nicola S."/>
        </authorList>
    </citation>
    <scope>NUCLEOTIDE SEQUENCE [LARGE SCALE GENOMIC DNA]</scope>
    <source>
        <strain evidence="3 4">DSM 44339</strain>
    </source>
</reference>
<dbReference type="OrthoDB" id="4625161at2"/>
<evidence type="ECO:0000313" key="2">
    <source>
        <dbReference type="EMBL" id="BBZ08341.1"/>
    </source>
</evidence>
<accession>A0A1X1T6Y1</accession>
<gene>
    <name evidence="3" type="ORF">AWC01_12465</name>
    <name evidence="2" type="ORF">MDOR_25100</name>
</gene>
<evidence type="ECO:0000313" key="3">
    <source>
        <dbReference type="EMBL" id="ORV40341.1"/>
    </source>
</evidence>
<dbReference type="AlphaFoldDB" id="A0A1X1T6Y1"/>
<dbReference type="EMBL" id="AP022605">
    <property type="protein sequence ID" value="BBZ08341.1"/>
    <property type="molecule type" value="Genomic_DNA"/>
</dbReference>
<evidence type="ECO:0000256" key="1">
    <source>
        <dbReference type="SAM" id="MobiDB-lite"/>
    </source>
</evidence>
<dbReference type="Proteomes" id="UP000467201">
    <property type="component" value="Chromosome"/>
</dbReference>